<sequence length="976" mass="108948">MGIPFRTLQAVHSLTFKPPPHDGSYNLLDILDFHAENSTNHPLFRYIDDDSVKTINWGDAVHAARVASTIVQTRVQGKRDGSTVAILAVLDPITYWILILGIMHAGYTPFPISIRNSDIAVAHLLESTNAKHVFVSPDAVMQNLAVSACKQLNSQLDATDEGYAKALETPVFGDFFKPGSIEAATPKHIVIDDIALSLHSSGTSSFPKAIKISHRSLLEWGLSTYFSDRDVCGEVVSILGYPMFRGLSPLSGYKTYSTLLVIDMAGVCQIMNTAMTGIIVAVFPPQDMPVVPTPENVLEGAVRLRCTILSTVPSMLEAWAKDPSKVEALKSFTSGYGGGPLSPIVGDMLVQEGVSLIAIYAMTEAGIISNFFLKQPPVEGWEYITGTNDVFRLIFKHSEMHTPSISNTVIDGQPAFDTKDLLRRHPHNHNLFKIYGRADEQIMHSTNPVPIELILRKDEKIETVIMFGRSKFQAGVLVLPSKDFAFDPSDLTKLAEFRNAIWETVQCANEFAPQHSKILKELIVVTNPSKPVYFTAKGTTRRQFTLDAYEDEIEAAYQAFEESSQHGIRAPSIWDTVVILLFVREVVNNVLGFEVQDDVQLFRVGADSLAATYIRNTITRALRDSKIVPLAAVRALPANFVYDHPSISALSDFVYDIPRNFRDHCLSGREDGEDEEETEGFYQWPKLAQEGETILQIRKGNGEPPLMVIHGGDGGVGSFIHFQQRFRSALWLVQVTPDLRRNTLREHAQQYYVKIKEIRPHGPYRLAAYSGSHLIAFLIAEMILKDGEDVTQMALIDHSPSFMFGIKGAISASDSEEFDIKDKSFRDAYKERMIQSLYDAATREGRTQILEVFRDAWQGRPAPETYIQIAETMKHYADECLDFIASFPVYGRQEGHVRERILKTLEDWLRTINVPVSLYVASRGVIGSLDGEEKEKWMDLGIRRCFASAKVIHVDDGHVSVLSNEVLITGLQEGYI</sequence>
<dbReference type="InterPro" id="IPR036736">
    <property type="entry name" value="ACP-like_sf"/>
</dbReference>
<proteinExistence type="predicted"/>
<evidence type="ECO:0000256" key="2">
    <source>
        <dbReference type="ARBA" id="ARBA00022553"/>
    </source>
</evidence>
<evidence type="ECO:0000259" key="4">
    <source>
        <dbReference type="SMART" id="SM00823"/>
    </source>
</evidence>
<evidence type="ECO:0000313" key="5">
    <source>
        <dbReference type="EMBL" id="KAF5366566.1"/>
    </source>
</evidence>
<dbReference type="InterPro" id="IPR020806">
    <property type="entry name" value="PKS_PP-bd"/>
</dbReference>
<dbReference type="Pfam" id="PF00501">
    <property type="entry name" value="AMP-binding"/>
    <property type="match status" value="1"/>
</dbReference>
<keyword evidence="3" id="KW-1133">Transmembrane helix</keyword>
<keyword evidence="3" id="KW-0812">Transmembrane</keyword>
<dbReference type="Pfam" id="PF00975">
    <property type="entry name" value="Thioesterase"/>
    <property type="match status" value="1"/>
</dbReference>
<accession>A0A8H5GKP7</accession>
<evidence type="ECO:0000313" key="6">
    <source>
        <dbReference type="Proteomes" id="UP000559256"/>
    </source>
</evidence>
<dbReference type="SUPFAM" id="SSF53474">
    <property type="entry name" value="alpha/beta-Hydrolases"/>
    <property type="match status" value="1"/>
</dbReference>
<dbReference type="InterPro" id="IPR001031">
    <property type="entry name" value="Thioesterase"/>
</dbReference>
<dbReference type="InterPro" id="IPR051414">
    <property type="entry name" value="Adenylate-forming_Reductase"/>
</dbReference>
<dbReference type="InterPro" id="IPR042099">
    <property type="entry name" value="ANL_N_sf"/>
</dbReference>
<dbReference type="Pfam" id="PF00550">
    <property type="entry name" value="PP-binding"/>
    <property type="match status" value="1"/>
</dbReference>
<dbReference type="InterPro" id="IPR000873">
    <property type="entry name" value="AMP-dep_synth/lig_dom"/>
</dbReference>
<evidence type="ECO:0000256" key="1">
    <source>
        <dbReference type="ARBA" id="ARBA00022450"/>
    </source>
</evidence>
<dbReference type="SUPFAM" id="SSF56801">
    <property type="entry name" value="Acetyl-CoA synthetase-like"/>
    <property type="match status" value="1"/>
</dbReference>
<feature type="domain" description="Polyketide synthase-like phosphopantetheine-binding" evidence="4">
    <location>
        <begin position="580"/>
        <end position="658"/>
    </location>
</feature>
<dbReference type="Gene3D" id="1.10.1200.10">
    <property type="entry name" value="ACP-like"/>
    <property type="match status" value="1"/>
</dbReference>
<dbReference type="SMART" id="SM00823">
    <property type="entry name" value="PKS_PP"/>
    <property type="match status" value="1"/>
</dbReference>
<dbReference type="InterPro" id="IPR029058">
    <property type="entry name" value="AB_hydrolase_fold"/>
</dbReference>
<dbReference type="Proteomes" id="UP000559256">
    <property type="component" value="Unassembled WGS sequence"/>
</dbReference>
<dbReference type="EMBL" id="JAACJM010000022">
    <property type="protein sequence ID" value="KAF5366566.1"/>
    <property type="molecule type" value="Genomic_DNA"/>
</dbReference>
<organism evidence="5 6">
    <name type="scientific">Tetrapyrgos nigripes</name>
    <dbReference type="NCBI Taxonomy" id="182062"/>
    <lineage>
        <taxon>Eukaryota</taxon>
        <taxon>Fungi</taxon>
        <taxon>Dikarya</taxon>
        <taxon>Basidiomycota</taxon>
        <taxon>Agaricomycotina</taxon>
        <taxon>Agaricomycetes</taxon>
        <taxon>Agaricomycetidae</taxon>
        <taxon>Agaricales</taxon>
        <taxon>Marasmiineae</taxon>
        <taxon>Marasmiaceae</taxon>
        <taxon>Tetrapyrgos</taxon>
    </lineage>
</organism>
<dbReference type="GO" id="GO:0031177">
    <property type="term" value="F:phosphopantetheine binding"/>
    <property type="evidence" value="ECO:0007669"/>
    <property type="project" value="InterPro"/>
</dbReference>
<keyword evidence="6" id="KW-1185">Reference proteome</keyword>
<dbReference type="PANTHER" id="PTHR43439">
    <property type="entry name" value="PHENYLACETATE-COENZYME A LIGASE"/>
    <property type="match status" value="1"/>
</dbReference>
<evidence type="ECO:0000256" key="3">
    <source>
        <dbReference type="SAM" id="Phobius"/>
    </source>
</evidence>
<dbReference type="Gene3D" id="3.40.50.12780">
    <property type="entry name" value="N-terminal domain of ligase-like"/>
    <property type="match status" value="1"/>
</dbReference>
<comment type="caution">
    <text evidence="5">The sequence shown here is derived from an EMBL/GenBank/DDBJ whole genome shotgun (WGS) entry which is preliminary data.</text>
</comment>
<keyword evidence="3" id="KW-0472">Membrane</keyword>
<feature type="transmembrane region" description="Helical" evidence="3">
    <location>
        <begin position="84"/>
        <end position="107"/>
    </location>
</feature>
<dbReference type="AlphaFoldDB" id="A0A8H5GKP7"/>
<name>A0A8H5GKP7_9AGAR</name>
<dbReference type="Gene3D" id="3.40.50.1820">
    <property type="entry name" value="alpha/beta hydrolase"/>
    <property type="match status" value="1"/>
</dbReference>
<dbReference type="Pfam" id="PF23562">
    <property type="entry name" value="AMP-binding_C_3"/>
    <property type="match status" value="1"/>
</dbReference>
<reference evidence="5 6" key="1">
    <citation type="journal article" date="2020" name="ISME J.">
        <title>Uncovering the hidden diversity of litter-decomposition mechanisms in mushroom-forming fungi.</title>
        <authorList>
            <person name="Floudas D."/>
            <person name="Bentzer J."/>
            <person name="Ahren D."/>
            <person name="Johansson T."/>
            <person name="Persson P."/>
            <person name="Tunlid A."/>
        </authorList>
    </citation>
    <scope>NUCLEOTIDE SEQUENCE [LARGE SCALE GENOMIC DNA]</scope>
    <source>
        <strain evidence="5 6">CBS 291.85</strain>
    </source>
</reference>
<dbReference type="SUPFAM" id="SSF47336">
    <property type="entry name" value="ACP-like"/>
    <property type="match status" value="1"/>
</dbReference>
<dbReference type="OrthoDB" id="429813at2759"/>
<gene>
    <name evidence="5" type="ORF">D9758_008985</name>
</gene>
<dbReference type="PANTHER" id="PTHR43439:SF2">
    <property type="entry name" value="ENZYME, PUTATIVE (JCVI)-RELATED"/>
    <property type="match status" value="1"/>
</dbReference>
<protein>
    <recommendedName>
        <fullName evidence="4">Polyketide synthase-like phosphopantetheine-binding domain-containing protein</fullName>
    </recommendedName>
</protein>
<keyword evidence="1" id="KW-0596">Phosphopantetheine</keyword>
<dbReference type="InterPro" id="IPR009081">
    <property type="entry name" value="PP-bd_ACP"/>
</dbReference>
<keyword evidence="2" id="KW-0597">Phosphoprotein</keyword>